<keyword evidence="2" id="KW-1185">Reference proteome</keyword>
<dbReference type="AlphaFoldDB" id="A0A934NPT2"/>
<dbReference type="InterPro" id="IPR036412">
    <property type="entry name" value="HAD-like_sf"/>
</dbReference>
<accession>A0A934NPT2</accession>
<organism evidence="1 2">
    <name type="scientific">Antrihabitans stalagmiti</name>
    <dbReference type="NCBI Taxonomy" id="2799499"/>
    <lineage>
        <taxon>Bacteria</taxon>
        <taxon>Bacillati</taxon>
        <taxon>Actinomycetota</taxon>
        <taxon>Actinomycetes</taxon>
        <taxon>Mycobacteriales</taxon>
        <taxon>Nocardiaceae</taxon>
        <taxon>Antrihabitans</taxon>
    </lineage>
</organism>
<dbReference type="InterPro" id="IPR023214">
    <property type="entry name" value="HAD_sf"/>
</dbReference>
<name>A0A934NPT2_9NOCA</name>
<dbReference type="RefSeq" id="WP_199703905.1">
    <property type="nucleotide sequence ID" value="NZ_JAEMNV010000003.1"/>
</dbReference>
<dbReference type="EMBL" id="JAEMNV010000003">
    <property type="protein sequence ID" value="MBJ8339193.1"/>
    <property type="molecule type" value="Genomic_DNA"/>
</dbReference>
<reference evidence="1" key="1">
    <citation type="submission" date="2020-12" db="EMBL/GenBank/DDBJ databases">
        <title>Antrihabitans popcorni sp. nov. and Antrihabitans auranticaus sp. nov., isolated from a larva cave.</title>
        <authorList>
            <person name="Lee S.D."/>
            <person name="Kim I.S."/>
        </authorList>
    </citation>
    <scope>NUCLEOTIDE SEQUENCE</scope>
    <source>
        <strain evidence="1">YC3-6</strain>
    </source>
</reference>
<dbReference type="SUPFAM" id="SSF56784">
    <property type="entry name" value="HAD-like"/>
    <property type="match status" value="1"/>
</dbReference>
<gene>
    <name evidence="1" type="ORF">JGU71_09865</name>
</gene>
<protein>
    <submittedName>
        <fullName evidence="1">HAD family hydrolase</fullName>
    </submittedName>
</protein>
<dbReference type="GO" id="GO:0016787">
    <property type="term" value="F:hydrolase activity"/>
    <property type="evidence" value="ECO:0007669"/>
    <property type="project" value="UniProtKB-KW"/>
</dbReference>
<sequence length="273" mass="29803">MNTLIATDLDRTMIYSKAALKAAPTNAPLRVVELTKEKPVSHMTVAAAELLHELALRTPLIPTTTRTIAQFKRIHMPGEPWRYAITSNGGNILVDGSPDEEWRAGVDAATRAAGASLDEVAAELRSRISDTWADKFRIADDMFCYLVVRLDRLPADFLPQWGLWCSENGWAASQQGRKIYAMPATICKSFAVAEVRRRLVDEGVLESGAKVLAAGDGALDAEMLVAADAGIRPRHGELEALDWQHPTVRVTDASGVAAGEEIVRWFVEHSATS</sequence>
<proteinExistence type="predicted"/>
<dbReference type="InterPro" id="IPR024197">
    <property type="entry name" value="TPP-like"/>
</dbReference>
<keyword evidence="1" id="KW-0378">Hydrolase</keyword>
<comment type="caution">
    <text evidence="1">The sequence shown here is derived from an EMBL/GenBank/DDBJ whole genome shotgun (WGS) entry which is preliminary data.</text>
</comment>
<dbReference type="PIRSF" id="PIRSF030802">
    <property type="entry name" value="UCP030802"/>
    <property type="match status" value="1"/>
</dbReference>
<dbReference type="Gene3D" id="3.40.50.1000">
    <property type="entry name" value="HAD superfamily/HAD-like"/>
    <property type="match status" value="1"/>
</dbReference>
<evidence type="ECO:0000313" key="1">
    <source>
        <dbReference type="EMBL" id="MBJ8339193.1"/>
    </source>
</evidence>
<evidence type="ECO:0000313" key="2">
    <source>
        <dbReference type="Proteomes" id="UP000655868"/>
    </source>
</evidence>
<dbReference type="Proteomes" id="UP000655868">
    <property type="component" value="Unassembled WGS sequence"/>
</dbReference>